<proteinExistence type="predicted"/>
<sequence length="117" mass="12828">MAGLCEGGNEPPGSLKANKFRATECTERKKSVRWPTKVAEDAIEWMQRGPKKSVKKLAVEIGVSYGSAHKRPEASGVAQSVEAVACRSGVALGSRFYSRLDWLGFSEVFPNRKTNVR</sequence>
<protein>
    <submittedName>
        <fullName evidence="1">Uncharacterized protein</fullName>
    </submittedName>
</protein>
<evidence type="ECO:0000313" key="1">
    <source>
        <dbReference type="EMBL" id="KAJ4432046.1"/>
    </source>
</evidence>
<dbReference type="EMBL" id="JAJSOF020000029">
    <property type="protein sequence ID" value="KAJ4432046.1"/>
    <property type="molecule type" value="Genomic_DNA"/>
</dbReference>
<evidence type="ECO:0000313" key="2">
    <source>
        <dbReference type="Proteomes" id="UP001148838"/>
    </source>
</evidence>
<keyword evidence="2" id="KW-1185">Reference proteome</keyword>
<accession>A0ABQ8SE29</accession>
<dbReference type="Proteomes" id="UP001148838">
    <property type="component" value="Unassembled WGS sequence"/>
</dbReference>
<organism evidence="1 2">
    <name type="scientific">Periplaneta americana</name>
    <name type="common">American cockroach</name>
    <name type="synonym">Blatta americana</name>
    <dbReference type="NCBI Taxonomy" id="6978"/>
    <lineage>
        <taxon>Eukaryota</taxon>
        <taxon>Metazoa</taxon>
        <taxon>Ecdysozoa</taxon>
        <taxon>Arthropoda</taxon>
        <taxon>Hexapoda</taxon>
        <taxon>Insecta</taxon>
        <taxon>Pterygota</taxon>
        <taxon>Neoptera</taxon>
        <taxon>Polyneoptera</taxon>
        <taxon>Dictyoptera</taxon>
        <taxon>Blattodea</taxon>
        <taxon>Blattoidea</taxon>
        <taxon>Blattidae</taxon>
        <taxon>Blattinae</taxon>
        <taxon>Periplaneta</taxon>
    </lineage>
</organism>
<reference evidence="1 2" key="1">
    <citation type="journal article" date="2022" name="Allergy">
        <title>Genome assembly and annotation of Periplaneta americana reveal a comprehensive cockroach allergen profile.</title>
        <authorList>
            <person name="Wang L."/>
            <person name="Xiong Q."/>
            <person name="Saelim N."/>
            <person name="Wang L."/>
            <person name="Nong W."/>
            <person name="Wan A.T."/>
            <person name="Shi M."/>
            <person name="Liu X."/>
            <person name="Cao Q."/>
            <person name="Hui J.H.L."/>
            <person name="Sookrung N."/>
            <person name="Leung T.F."/>
            <person name="Tungtrongchitr A."/>
            <person name="Tsui S.K.W."/>
        </authorList>
    </citation>
    <scope>NUCLEOTIDE SEQUENCE [LARGE SCALE GENOMIC DNA]</scope>
    <source>
        <strain evidence="1">PWHHKU_190912</strain>
    </source>
</reference>
<comment type="caution">
    <text evidence="1">The sequence shown here is derived from an EMBL/GenBank/DDBJ whole genome shotgun (WGS) entry which is preliminary data.</text>
</comment>
<gene>
    <name evidence="1" type="ORF">ANN_20660</name>
</gene>
<name>A0ABQ8SE29_PERAM</name>